<comment type="subcellular location">
    <subcellularLocation>
        <location evidence="1">Cell outer membrane</location>
        <topology evidence="1">Multi-pass membrane protein</topology>
    </subcellularLocation>
</comment>
<proteinExistence type="inferred from homology"/>
<comment type="similarity">
    <text evidence="2">Belongs to the Gram-negative porin family.</text>
</comment>
<dbReference type="InterPro" id="IPR050298">
    <property type="entry name" value="Gram-neg_bact_OMP"/>
</dbReference>
<dbReference type="InterPro" id="IPR033900">
    <property type="entry name" value="Gram_neg_porin_domain"/>
</dbReference>
<evidence type="ECO:0000256" key="2">
    <source>
        <dbReference type="ARBA" id="ARBA00007539"/>
    </source>
</evidence>
<dbReference type="PANTHER" id="PTHR34501">
    <property type="entry name" value="PROTEIN YDDL-RELATED"/>
    <property type="match status" value="1"/>
</dbReference>
<dbReference type="InterPro" id="IPR001897">
    <property type="entry name" value="Porin_gammaproteobac"/>
</dbReference>
<dbReference type="CDD" id="cd00342">
    <property type="entry name" value="gram_neg_porins"/>
    <property type="match status" value="1"/>
</dbReference>
<evidence type="ECO:0000256" key="3">
    <source>
        <dbReference type="ARBA" id="ARBA00022729"/>
    </source>
</evidence>
<comment type="caution">
    <text evidence="5">The sequence shown here is derived from an EMBL/GenBank/DDBJ whole genome shotgun (WGS) entry which is preliminary data.</text>
</comment>
<evidence type="ECO:0000256" key="4">
    <source>
        <dbReference type="ARBA" id="ARBA00023136"/>
    </source>
</evidence>
<dbReference type="InterPro" id="IPR001702">
    <property type="entry name" value="Porin_Gram-ve"/>
</dbReference>
<keyword evidence="3" id="KW-0732">Signal</keyword>
<keyword evidence="4" id="KW-0472">Membrane</keyword>
<dbReference type="Gene3D" id="2.40.160.10">
    <property type="entry name" value="Porin"/>
    <property type="match status" value="1"/>
</dbReference>
<dbReference type="InterPro" id="IPR023614">
    <property type="entry name" value="Porin_dom_sf"/>
</dbReference>
<dbReference type="PRINTS" id="PR00183">
    <property type="entry name" value="ECOLIPORIN"/>
</dbReference>
<keyword evidence="6" id="KW-1185">Reference proteome</keyword>
<reference evidence="5 6" key="1">
    <citation type="submission" date="2023-03" db="EMBL/GenBank/DDBJ databases">
        <title>Draft genome sequence of Thalassotalea eurytherma JCM 18482T.</title>
        <authorList>
            <person name="Sawabe T."/>
        </authorList>
    </citation>
    <scope>NUCLEOTIDE SEQUENCE [LARGE SCALE GENOMIC DNA]</scope>
    <source>
        <strain evidence="5 6">JCM 18482</strain>
    </source>
</reference>
<organism evidence="5 6">
    <name type="scientific">Thalassotalea eurytherma</name>
    <dbReference type="NCBI Taxonomy" id="1144278"/>
    <lineage>
        <taxon>Bacteria</taxon>
        <taxon>Pseudomonadati</taxon>
        <taxon>Pseudomonadota</taxon>
        <taxon>Gammaproteobacteria</taxon>
        <taxon>Alteromonadales</taxon>
        <taxon>Colwelliaceae</taxon>
        <taxon>Thalassotalea</taxon>
    </lineage>
</organism>
<sequence length="365" mass="40246">MLIPLLITANAYAIDIYDNGSTSASVGGYFDVRYVKSDTKDEITDGISRINFGFNQKLTNDWEAFAKIEWGITSTSDPASSLIISGDQLRSQGVQGDSIWLRQSYVGLKHDNYGSISMGKQWGSLYHIASVTDVLPMYGGNASGTYNFGTDGALSGTGRAERALQYNNQIGNFFVSAQVQSTEESINLGQNETFKDSVNLAFDTNYGLALTYQFPYKVGIGAGFNTGEVSLEDASQQFTADDQIATYHITYGQFNKPGLYMAALYSDMENHEINDQNAIMTKSTGIEAVVAYKFDNRITAIAGYNDLTDDSGNSQYNMSFYTVGITYEWTENFVVYADAKFDDTTYVDGSKPDLDIVGFGFRFYL</sequence>
<evidence type="ECO:0000313" key="5">
    <source>
        <dbReference type="EMBL" id="GLX81495.1"/>
    </source>
</evidence>
<dbReference type="EMBL" id="BSSU01000004">
    <property type="protein sequence ID" value="GLX81495.1"/>
    <property type="molecule type" value="Genomic_DNA"/>
</dbReference>
<dbReference type="RefSeq" id="WP_284206830.1">
    <property type="nucleotide sequence ID" value="NZ_BSSU01000004.1"/>
</dbReference>
<gene>
    <name evidence="5" type="ORF">theurythT_09470</name>
</gene>
<dbReference type="Pfam" id="PF00267">
    <property type="entry name" value="Porin_1"/>
    <property type="match status" value="1"/>
</dbReference>
<accession>A0ABQ6H031</accession>
<name>A0ABQ6H031_9GAMM</name>
<evidence type="ECO:0000256" key="1">
    <source>
        <dbReference type="ARBA" id="ARBA00004571"/>
    </source>
</evidence>
<dbReference type="SUPFAM" id="SSF56935">
    <property type="entry name" value="Porins"/>
    <property type="match status" value="1"/>
</dbReference>
<protein>
    <submittedName>
        <fullName evidence="5">Porin</fullName>
    </submittedName>
</protein>
<dbReference type="PANTHER" id="PTHR34501:SF2">
    <property type="entry name" value="OUTER MEMBRANE PORIN F-RELATED"/>
    <property type="match status" value="1"/>
</dbReference>
<evidence type="ECO:0000313" key="6">
    <source>
        <dbReference type="Proteomes" id="UP001157133"/>
    </source>
</evidence>
<dbReference type="Proteomes" id="UP001157133">
    <property type="component" value="Unassembled WGS sequence"/>
</dbReference>